<dbReference type="Pfam" id="PF00255">
    <property type="entry name" value="GSHPx"/>
    <property type="match status" value="1"/>
</dbReference>
<dbReference type="FunCoup" id="A7STH1">
    <property type="interactions" value="23"/>
</dbReference>
<dbReference type="PhylomeDB" id="A7STH1"/>
<dbReference type="Gene3D" id="3.40.30.10">
    <property type="entry name" value="Glutaredoxin"/>
    <property type="match status" value="1"/>
</dbReference>
<organism evidence="5 6">
    <name type="scientific">Nematostella vectensis</name>
    <name type="common">Starlet sea anemone</name>
    <dbReference type="NCBI Taxonomy" id="45351"/>
    <lineage>
        <taxon>Eukaryota</taxon>
        <taxon>Metazoa</taxon>
        <taxon>Cnidaria</taxon>
        <taxon>Anthozoa</taxon>
        <taxon>Hexacorallia</taxon>
        <taxon>Actiniaria</taxon>
        <taxon>Edwardsiidae</taxon>
        <taxon>Nematostella</taxon>
    </lineage>
</organism>
<dbReference type="PROSITE" id="PS00460">
    <property type="entry name" value="GLUTATHIONE_PEROXID_1"/>
    <property type="match status" value="1"/>
</dbReference>
<dbReference type="InParanoid" id="A7STH1"/>
<dbReference type="InterPro" id="IPR029759">
    <property type="entry name" value="GPX_AS"/>
</dbReference>
<dbReference type="PANTHER" id="PTHR11592">
    <property type="entry name" value="GLUTATHIONE PEROXIDASE"/>
    <property type="match status" value="1"/>
</dbReference>
<dbReference type="PANTHER" id="PTHR11592:SF78">
    <property type="entry name" value="GLUTATHIONE PEROXIDASE"/>
    <property type="match status" value="1"/>
</dbReference>
<comment type="similarity">
    <text evidence="1 4">Belongs to the glutathione peroxidase family.</text>
</comment>
<dbReference type="KEGG" id="nve:5504194"/>
<evidence type="ECO:0000256" key="3">
    <source>
        <dbReference type="ARBA" id="ARBA00023002"/>
    </source>
</evidence>
<evidence type="ECO:0000313" key="6">
    <source>
        <dbReference type="Proteomes" id="UP000001593"/>
    </source>
</evidence>
<dbReference type="GO" id="GO:0006979">
    <property type="term" value="P:response to oxidative stress"/>
    <property type="evidence" value="ECO:0007669"/>
    <property type="project" value="InterPro"/>
</dbReference>
<dbReference type="GO" id="GO:0004601">
    <property type="term" value="F:peroxidase activity"/>
    <property type="evidence" value="ECO:0000318"/>
    <property type="project" value="GO_Central"/>
</dbReference>
<evidence type="ECO:0000256" key="4">
    <source>
        <dbReference type="RuleBase" id="RU000499"/>
    </source>
</evidence>
<proteinExistence type="inferred from homology"/>
<dbReference type="PROSITE" id="PS51355">
    <property type="entry name" value="GLUTATHIONE_PEROXID_3"/>
    <property type="match status" value="1"/>
</dbReference>
<dbReference type="InterPro" id="IPR036249">
    <property type="entry name" value="Thioredoxin-like_sf"/>
</dbReference>
<dbReference type="PRINTS" id="PR01011">
    <property type="entry name" value="GLUTPROXDASE"/>
</dbReference>
<evidence type="ECO:0000256" key="2">
    <source>
        <dbReference type="ARBA" id="ARBA00022559"/>
    </source>
</evidence>
<gene>
    <name evidence="5" type="ORF">NEMVEDRAFT_v1g131086</name>
</gene>
<feature type="non-terminal residue" evidence="5">
    <location>
        <position position="95"/>
    </location>
</feature>
<protein>
    <recommendedName>
        <fullName evidence="4">Glutathione peroxidase</fullName>
    </recommendedName>
</protein>
<dbReference type="EMBL" id="DS469795">
    <property type="protein sequence ID" value="EDO33021.1"/>
    <property type="molecule type" value="Genomic_DNA"/>
</dbReference>
<keyword evidence="3 4" id="KW-0560">Oxidoreductase</keyword>
<name>A7STH1_NEMVE</name>
<dbReference type="HOGENOM" id="CLU_029507_0_1_1"/>
<dbReference type="STRING" id="45351.A7STH1"/>
<dbReference type="InterPro" id="IPR000889">
    <property type="entry name" value="Glutathione_peroxidase"/>
</dbReference>
<dbReference type="SUPFAM" id="SSF52833">
    <property type="entry name" value="Thioredoxin-like"/>
    <property type="match status" value="1"/>
</dbReference>
<evidence type="ECO:0000313" key="5">
    <source>
        <dbReference type="EMBL" id="EDO33021.1"/>
    </source>
</evidence>
<keyword evidence="2 4" id="KW-0575">Peroxidase</keyword>
<dbReference type="AlphaFoldDB" id="A7STH1"/>
<feature type="non-terminal residue" evidence="5">
    <location>
        <position position="1"/>
    </location>
</feature>
<sequence length="95" mass="10981">SQFYSFTAKDIHGQDVSMEKYRGKVVLIVNVASECGFTDVNYRELVALHNKYSKEGLAILAFPCNQFGKQEPKRNYGIYRFAVDYYGVQFDMFSK</sequence>
<accession>A7STH1</accession>
<dbReference type="Proteomes" id="UP000001593">
    <property type="component" value="Unassembled WGS sequence"/>
</dbReference>
<dbReference type="eggNOG" id="KOG1651">
    <property type="taxonomic scope" value="Eukaryota"/>
</dbReference>
<dbReference type="InterPro" id="IPR029760">
    <property type="entry name" value="GPX_CS"/>
</dbReference>
<reference evidence="5 6" key="1">
    <citation type="journal article" date="2007" name="Science">
        <title>Sea anemone genome reveals ancestral eumetazoan gene repertoire and genomic organization.</title>
        <authorList>
            <person name="Putnam N.H."/>
            <person name="Srivastava M."/>
            <person name="Hellsten U."/>
            <person name="Dirks B."/>
            <person name="Chapman J."/>
            <person name="Salamov A."/>
            <person name="Terry A."/>
            <person name="Shapiro H."/>
            <person name="Lindquist E."/>
            <person name="Kapitonov V.V."/>
            <person name="Jurka J."/>
            <person name="Genikhovich G."/>
            <person name="Grigoriev I.V."/>
            <person name="Lucas S.M."/>
            <person name="Steele R.E."/>
            <person name="Finnerty J.R."/>
            <person name="Technau U."/>
            <person name="Martindale M.Q."/>
            <person name="Rokhsar D.S."/>
        </authorList>
    </citation>
    <scope>NUCLEOTIDE SEQUENCE [LARGE SCALE GENOMIC DNA]</scope>
    <source>
        <strain evidence="6">CH2 X CH6</strain>
    </source>
</reference>
<evidence type="ECO:0000256" key="1">
    <source>
        <dbReference type="ARBA" id="ARBA00006926"/>
    </source>
</evidence>
<dbReference type="PROSITE" id="PS00763">
    <property type="entry name" value="GLUTATHIONE_PEROXID_2"/>
    <property type="match status" value="1"/>
</dbReference>
<keyword evidence="6" id="KW-1185">Reference proteome</keyword>